<dbReference type="eggNOG" id="COG0399">
    <property type="taxonomic scope" value="Bacteria"/>
</dbReference>
<protein>
    <submittedName>
        <fullName evidence="6">DegT/DnrJ/EryC1/StrS aminotransferase</fullName>
    </submittedName>
</protein>
<dbReference type="Gene3D" id="3.40.640.10">
    <property type="entry name" value="Type I PLP-dependent aspartate aminotransferase-like (Major domain)"/>
    <property type="match status" value="1"/>
</dbReference>
<dbReference type="AlphaFoldDB" id="A8ZSF1"/>
<dbReference type="HOGENOM" id="CLU_033332_6_2_7"/>
<proteinExistence type="inferred from homology"/>
<keyword evidence="6" id="KW-0032">Aminotransferase</keyword>
<dbReference type="PANTHER" id="PTHR30244">
    <property type="entry name" value="TRANSAMINASE"/>
    <property type="match status" value="1"/>
</dbReference>
<evidence type="ECO:0000256" key="1">
    <source>
        <dbReference type="ARBA" id="ARBA00022898"/>
    </source>
</evidence>
<comment type="similarity">
    <text evidence="2 5">Belongs to the DegT/DnrJ/EryC1 family.</text>
</comment>
<dbReference type="GO" id="GO:0000271">
    <property type="term" value="P:polysaccharide biosynthetic process"/>
    <property type="evidence" value="ECO:0007669"/>
    <property type="project" value="TreeGrafter"/>
</dbReference>
<dbReference type="Pfam" id="PF01041">
    <property type="entry name" value="DegT_DnrJ_EryC1"/>
    <property type="match status" value="1"/>
</dbReference>
<evidence type="ECO:0000313" key="6">
    <source>
        <dbReference type="EMBL" id="ABW67688.1"/>
    </source>
</evidence>
<dbReference type="InterPro" id="IPR015424">
    <property type="entry name" value="PyrdxlP-dep_Trfase"/>
</dbReference>
<dbReference type="STRING" id="96561.Dole_1884"/>
<feature type="active site" description="Proton acceptor" evidence="3">
    <location>
        <position position="194"/>
    </location>
</feature>
<name>A8ZSF1_DESOH</name>
<dbReference type="Gene3D" id="3.90.1150.10">
    <property type="entry name" value="Aspartate Aminotransferase, domain 1"/>
    <property type="match status" value="1"/>
</dbReference>
<evidence type="ECO:0000256" key="5">
    <source>
        <dbReference type="RuleBase" id="RU004508"/>
    </source>
</evidence>
<dbReference type="PANTHER" id="PTHR30244:SF36">
    <property type="entry name" value="3-OXO-GLUCOSE-6-PHOSPHATE:GLUTAMATE AMINOTRANSFERASE"/>
    <property type="match status" value="1"/>
</dbReference>
<accession>A8ZSF1</accession>
<keyword evidence="7" id="KW-1185">Reference proteome</keyword>
<evidence type="ECO:0000256" key="4">
    <source>
        <dbReference type="PIRSR" id="PIRSR000390-2"/>
    </source>
</evidence>
<dbReference type="KEGG" id="dol:Dole_1884"/>
<evidence type="ECO:0000256" key="3">
    <source>
        <dbReference type="PIRSR" id="PIRSR000390-1"/>
    </source>
</evidence>
<organism evidence="6 7">
    <name type="scientific">Desulfosudis oleivorans (strain DSM 6200 / JCM 39069 / Hxd3)</name>
    <name type="common">Desulfococcus oleovorans</name>
    <dbReference type="NCBI Taxonomy" id="96561"/>
    <lineage>
        <taxon>Bacteria</taxon>
        <taxon>Pseudomonadati</taxon>
        <taxon>Thermodesulfobacteriota</taxon>
        <taxon>Desulfobacteria</taxon>
        <taxon>Desulfobacterales</taxon>
        <taxon>Desulfosudaceae</taxon>
        <taxon>Desulfosudis</taxon>
    </lineage>
</organism>
<dbReference type="GO" id="GO:0008483">
    <property type="term" value="F:transaminase activity"/>
    <property type="evidence" value="ECO:0007669"/>
    <property type="project" value="UniProtKB-KW"/>
</dbReference>
<gene>
    <name evidence="6" type="ordered locus">Dole_1884</name>
</gene>
<evidence type="ECO:0000313" key="7">
    <source>
        <dbReference type="Proteomes" id="UP000008561"/>
    </source>
</evidence>
<dbReference type="PIRSF" id="PIRSF000390">
    <property type="entry name" value="PLP_StrS"/>
    <property type="match status" value="1"/>
</dbReference>
<keyword evidence="1 4" id="KW-0663">Pyridoxal phosphate</keyword>
<dbReference type="InterPro" id="IPR015421">
    <property type="entry name" value="PyrdxlP-dep_Trfase_major"/>
</dbReference>
<sequence length="380" mass="42301">MMKVPLLDLKGQYATIRDEALRVTSEIYDSQMFILGPHVETLEQEIARYTQSRYAVGVSSGTDALLVSLMAAGIEPGHRVLTTPYTFFATAGVIARVGAIPVFVDIEPDTFNMDMAALAKTIDELPKAARAQCKAVIPVHLYGQCADMDPLLELAGQHNLVVIEDAAQAIGSEYKDRRAGAMGDFGCFSFFPSKNLGAFGDGGMVTVQSKERYERVQILRVHGSHPKYYHSFIGGNFRLDALQAAIVSIKLKHLDAWTEKRRQNAGTYRKLFEAAGLTEQVRLPADVMSRHIYNQFVISVPERRDDLVAFLREQEVGVEIYYPVPLHLQKCFAYLGYQEGDFPVSEHAAAHTLALPIYPELSQDQLAYVVESIAAFYKQE</sequence>
<feature type="modified residue" description="N6-(pyridoxal phosphate)lysine" evidence="4">
    <location>
        <position position="194"/>
    </location>
</feature>
<dbReference type="InterPro" id="IPR015422">
    <property type="entry name" value="PyrdxlP-dep_Trfase_small"/>
</dbReference>
<dbReference type="EMBL" id="CP000859">
    <property type="protein sequence ID" value="ABW67688.1"/>
    <property type="molecule type" value="Genomic_DNA"/>
</dbReference>
<dbReference type="CDD" id="cd00616">
    <property type="entry name" value="AHBA_syn"/>
    <property type="match status" value="1"/>
</dbReference>
<dbReference type="InterPro" id="IPR000653">
    <property type="entry name" value="DegT/StrS_aminotransferase"/>
</dbReference>
<evidence type="ECO:0000256" key="2">
    <source>
        <dbReference type="ARBA" id="ARBA00037999"/>
    </source>
</evidence>
<reference evidence="6 7" key="1">
    <citation type="submission" date="2007-10" db="EMBL/GenBank/DDBJ databases">
        <title>Complete sequence of Desulfococcus oleovorans Hxd3.</title>
        <authorList>
            <consortium name="US DOE Joint Genome Institute"/>
            <person name="Copeland A."/>
            <person name="Lucas S."/>
            <person name="Lapidus A."/>
            <person name="Barry K."/>
            <person name="Glavina del Rio T."/>
            <person name="Dalin E."/>
            <person name="Tice H."/>
            <person name="Pitluck S."/>
            <person name="Kiss H."/>
            <person name="Brettin T."/>
            <person name="Bruce D."/>
            <person name="Detter J.C."/>
            <person name="Han C."/>
            <person name="Schmutz J."/>
            <person name="Larimer F."/>
            <person name="Land M."/>
            <person name="Hauser L."/>
            <person name="Kyrpides N."/>
            <person name="Kim E."/>
            <person name="Wawrik B."/>
            <person name="Richardson P."/>
        </authorList>
    </citation>
    <scope>NUCLEOTIDE SEQUENCE [LARGE SCALE GENOMIC DNA]</scope>
    <source>
        <strain evidence="7">DSM 6200 / JCM 39069 / Hxd3</strain>
    </source>
</reference>
<dbReference type="SUPFAM" id="SSF53383">
    <property type="entry name" value="PLP-dependent transferases"/>
    <property type="match status" value="1"/>
</dbReference>
<dbReference type="Proteomes" id="UP000008561">
    <property type="component" value="Chromosome"/>
</dbReference>
<dbReference type="GO" id="GO:0030170">
    <property type="term" value="F:pyridoxal phosphate binding"/>
    <property type="evidence" value="ECO:0007669"/>
    <property type="project" value="TreeGrafter"/>
</dbReference>
<keyword evidence="6" id="KW-0808">Transferase</keyword>